<dbReference type="Pfam" id="PF14081">
    <property type="entry name" value="DUF4262"/>
    <property type="match status" value="1"/>
</dbReference>
<dbReference type="EMBL" id="AP023356">
    <property type="protein sequence ID" value="BCJ47588.1"/>
    <property type="molecule type" value="Genomic_DNA"/>
</dbReference>
<sequence length="168" mass="19274">MCRDYGDRDQQDALDARAIDNIRRYGWGVTMIPEDAQGPGWAYTIGLWHSHGTAELAMFGLDVNAMKACLNNLAARAGTLGADQVHHEVIERHPVHLKPIDQRWYRAFFGRAMGFYRRPPVPFLQVVWPDRDGHFVGEPDADPALEHRQPQLWRLPEEHPQGVWTQDL</sequence>
<protein>
    <recommendedName>
        <fullName evidence="3">DUF4262 domain-containing protein</fullName>
    </recommendedName>
</protein>
<dbReference type="InterPro" id="IPR025358">
    <property type="entry name" value="DUF4262"/>
</dbReference>
<evidence type="ECO:0008006" key="3">
    <source>
        <dbReference type="Google" id="ProtNLM"/>
    </source>
</evidence>
<gene>
    <name evidence="1" type="ORF">Aiant_82450</name>
</gene>
<keyword evidence="2" id="KW-1185">Reference proteome</keyword>
<organism evidence="1 2">
    <name type="scientific">Actinoplanes ianthinogenes</name>
    <dbReference type="NCBI Taxonomy" id="122358"/>
    <lineage>
        <taxon>Bacteria</taxon>
        <taxon>Bacillati</taxon>
        <taxon>Actinomycetota</taxon>
        <taxon>Actinomycetes</taxon>
        <taxon>Micromonosporales</taxon>
        <taxon>Micromonosporaceae</taxon>
        <taxon>Actinoplanes</taxon>
    </lineage>
</organism>
<name>A0ABM7M7F0_9ACTN</name>
<dbReference type="Proteomes" id="UP000676967">
    <property type="component" value="Chromosome"/>
</dbReference>
<proteinExistence type="predicted"/>
<reference evidence="1 2" key="1">
    <citation type="submission" date="2020-08" db="EMBL/GenBank/DDBJ databases">
        <title>Whole genome shotgun sequence of Actinoplanes ianthinogenes NBRC 13996.</title>
        <authorList>
            <person name="Komaki H."/>
            <person name="Tamura T."/>
        </authorList>
    </citation>
    <scope>NUCLEOTIDE SEQUENCE [LARGE SCALE GENOMIC DNA]</scope>
    <source>
        <strain evidence="1 2">NBRC 13996</strain>
    </source>
</reference>
<accession>A0ABM7M7F0</accession>
<evidence type="ECO:0000313" key="2">
    <source>
        <dbReference type="Proteomes" id="UP000676967"/>
    </source>
</evidence>
<evidence type="ECO:0000313" key="1">
    <source>
        <dbReference type="EMBL" id="BCJ47588.1"/>
    </source>
</evidence>